<reference evidence="9 10" key="1">
    <citation type="submission" date="2015-01" db="EMBL/GenBank/DDBJ databases">
        <title>Draft genome of the acidophilic iron oxidizer Ferrimicrobium acidiphilum strain T23.</title>
        <authorList>
            <person name="Poehlein A."/>
            <person name="Eisen S."/>
            <person name="Schloemann M."/>
            <person name="Johnson B.D."/>
            <person name="Daniel R."/>
            <person name="Muehling M."/>
        </authorList>
    </citation>
    <scope>NUCLEOTIDE SEQUENCE [LARGE SCALE GENOMIC DNA]</scope>
    <source>
        <strain evidence="9 10">T23</strain>
    </source>
</reference>
<feature type="domain" description="Tetrapyrrole methylase" evidence="8">
    <location>
        <begin position="4"/>
        <end position="211"/>
    </location>
</feature>
<feature type="compositionally biased region" description="Basic residues" evidence="7">
    <location>
        <begin position="263"/>
        <end position="273"/>
    </location>
</feature>
<dbReference type="InterPro" id="IPR014776">
    <property type="entry name" value="4pyrrole_Mease_sub2"/>
</dbReference>
<evidence type="ECO:0000256" key="5">
    <source>
        <dbReference type="ARBA" id="ARBA00022679"/>
    </source>
</evidence>
<dbReference type="PATRIC" id="fig|1121877.4.peg.13"/>
<dbReference type="GO" id="GO:0009236">
    <property type="term" value="P:cobalamin biosynthetic process"/>
    <property type="evidence" value="ECO:0007669"/>
    <property type="project" value="UniProtKB-UniPathway"/>
</dbReference>
<dbReference type="EMBL" id="JXUW01000001">
    <property type="protein sequence ID" value="KJE78023.1"/>
    <property type="molecule type" value="Genomic_DNA"/>
</dbReference>
<keyword evidence="5 9" id="KW-0808">Transferase</keyword>
<evidence type="ECO:0000256" key="3">
    <source>
        <dbReference type="ARBA" id="ARBA00022573"/>
    </source>
</evidence>
<dbReference type="SUPFAM" id="SSF53790">
    <property type="entry name" value="Tetrapyrrole methylase"/>
    <property type="match status" value="1"/>
</dbReference>
<keyword evidence="6" id="KW-0949">S-adenosyl-L-methionine</keyword>
<dbReference type="Pfam" id="PF00590">
    <property type="entry name" value="TP_methylase"/>
    <property type="match status" value="1"/>
</dbReference>
<dbReference type="Gene3D" id="3.40.1010.10">
    <property type="entry name" value="Cobalt-precorrin-4 Transmethylase, Domain 1"/>
    <property type="match status" value="1"/>
</dbReference>
<comment type="caution">
    <text evidence="9">The sequence shown here is derived from an EMBL/GenBank/DDBJ whole genome shotgun (WGS) entry which is preliminary data.</text>
</comment>
<dbReference type="GO" id="GO:0046026">
    <property type="term" value="F:precorrin-4 C11-methyltransferase activity"/>
    <property type="evidence" value="ECO:0007669"/>
    <property type="project" value="UniProtKB-EC"/>
</dbReference>
<dbReference type="InterPro" id="IPR050161">
    <property type="entry name" value="Siro_Cobalamin_biosynth"/>
</dbReference>
<accession>A0A0D8FXM2</accession>
<proteinExistence type="inferred from homology"/>
<dbReference type="InterPro" id="IPR014777">
    <property type="entry name" value="4pyrrole_Mease_sub1"/>
</dbReference>
<keyword evidence="4 9" id="KW-0489">Methyltransferase</keyword>
<dbReference type="EC" id="2.1.1.133" evidence="9"/>
<comment type="similarity">
    <text evidence="2">Belongs to the precorrin methyltransferase family.</text>
</comment>
<name>A0A0D8FXM2_9ACTN</name>
<evidence type="ECO:0000313" key="9">
    <source>
        <dbReference type="EMBL" id="KJE78023.1"/>
    </source>
</evidence>
<dbReference type="RefSeq" id="WP_081900923.1">
    <property type="nucleotide sequence ID" value="NZ_JQKF01000001.1"/>
</dbReference>
<evidence type="ECO:0000256" key="1">
    <source>
        <dbReference type="ARBA" id="ARBA00004953"/>
    </source>
</evidence>
<dbReference type="InterPro" id="IPR000878">
    <property type="entry name" value="4pyrrol_Mease"/>
</dbReference>
<dbReference type="eggNOG" id="COG2875">
    <property type="taxonomic scope" value="Bacteria"/>
</dbReference>
<dbReference type="GeneID" id="78371377"/>
<evidence type="ECO:0000256" key="4">
    <source>
        <dbReference type="ARBA" id="ARBA00022603"/>
    </source>
</evidence>
<evidence type="ECO:0000313" key="10">
    <source>
        <dbReference type="Proteomes" id="UP000032336"/>
    </source>
</evidence>
<dbReference type="STRING" id="1121877.FEAC_00120"/>
<dbReference type="AlphaFoldDB" id="A0A0D8FXM2"/>
<evidence type="ECO:0000256" key="6">
    <source>
        <dbReference type="ARBA" id="ARBA00022691"/>
    </source>
</evidence>
<sequence>MEHISFVGAGPGAPDLITLRGQARLREADIVIWASSLIPEEMLGWTDDKAVLMDSAEMTLEDVLLVFENNPGARIVRLHSGDPSVYGAIQEQISWCEAHDRPFEIVPGVTSISAAAAAVGRELTIPEVAQSIVTTRVARRTSASMPKGESLSGYAQLGGTIAVLLSGAHPQRIVDELLSEGSKFSASTPAAVVVRASWPDEQVALTTIGELVSTISDLGAKRTLLVLIGEVLTTTDIRRSHLYSPSFSHRFRSRSEPGTTSGRAKRRANRTVH</sequence>
<dbReference type="InterPro" id="IPR006362">
    <property type="entry name" value="Cbl_synth_CobM/CibF"/>
</dbReference>
<dbReference type="PANTHER" id="PTHR45790:SF4">
    <property type="entry name" value="COBALT-PRECORRIN-4 C(11)-METHYLTRANSFERASE"/>
    <property type="match status" value="1"/>
</dbReference>
<dbReference type="OrthoDB" id="9815856at2"/>
<keyword evidence="10" id="KW-1185">Reference proteome</keyword>
<dbReference type="InterPro" id="IPR003043">
    <property type="entry name" value="Uropor_MeTrfase_CS"/>
</dbReference>
<dbReference type="UniPathway" id="UPA00148"/>
<dbReference type="InterPro" id="IPR035996">
    <property type="entry name" value="4pyrrol_Methylase_sf"/>
</dbReference>
<dbReference type="GO" id="GO:0032259">
    <property type="term" value="P:methylation"/>
    <property type="evidence" value="ECO:0007669"/>
    <property type="project" value="UniProtKB-KW"/>
</dbReference>
<dbReference type="Proteomes" id="UP000032336">
    <property type="component" value="Unassembled WGS sequence"/>
</dbReference>
<evidence type="ECO:0000256" key="2">
    <source>
        <dbReference type="ARBA" id="ARBA00005879"/>
    </source>
</evidence>
<dbReference type="Gene3D" id="3.30.950.10">
    <property type="entry name" value="Methyltransferase, Cobalt-precorrin-4 Transmethylase, Domain 2"/>
    <property type="match status" value="1"/>
</dbReference>
<feature type="region of interest" description="Disordered" evidence="7">
    <location>
        <begin position="248"/>
        <end position="273"/>
    </location>
</feature>
<protein>
    <submittedName>
        <fullName evidence="9">Precorrin-4 C(11)-methyltransferase</fullName>
        <ecNumber evidence="9">2.1.1.133</ecNumber>
    </submittedName>
</protein>
<dbReference type="PROSITE" id="PS00839">
    <property type="entry name" value="SUMT_1"/>
    <property type="match status" value="1"/>
</dbReference>
<comment type="pathway">
    <text evidence="1">Cofactor biosynthesis; adenosylcobalamin biosynthesis.</text>
</comment>
<dbReference type="CDD" id="cd11641">
    <property type="entry name" value="Precorrin-4_C11-MT"/>
    <property type="match status" value="1"/>
</dbReference>
<keyword evidence="3" id="KW-0169">Cobalamin biosynthesis</keyword>
<evidence type="ECO:0000259" key="8">
    <source>
        <dbReference type="Pfam" id="PF00590"/>
    </source>
</evidence>
<organism evidence="9 10">
    <name type="scientific">Ferrimicrobium acidiphilum DSM 19497</name>
    <dbReference type="NCBI Taxonomy" id="1121877"/>
    <lineage>
        <taxon>Bacteria</taxon>
        <taxon>Bacillati</taxon>
        <taxon>Actinomycetota</taxon>
        <taxon>Acidimicrobiia</taxon>
        <taxon>Acidimicrobiales</taxon>
        <taxon>Acidimicrobiaceae</taxon>
        <taxon>Ferrimicrobium</taxon>
    </lineage>
</organism>
<gene>
    <name evidence="9" type="primary">cobM</name>
    <name evidence="9" type="ORF">FEAC_00120</name>
</gene>
<dbReference type="PANTHER" id="PTHR45790">
    <property type="entry name" value="SIROHEME SYNTHASE-RELATED"/>
    <property type="match status" value="1"/>
</dbReference>
<evidence type="ECO:0000256" key="7">
    <source>
        <dbReference type="SAM" id="MobiDB-lite"/>
    </source>
</evidence>